<dbReference type="GO" id="GO:0003729">
    <property type="term" value="F:mRNA binding"/>
    <property type="evidence" value="ECO:0007669"/>
    <property type="project" value="InterPro"/>
</dbReference>
<evidence type="ECO:0000313" key="5">
    <source>
        <dbReference type="Proteomes" id="UP000595140"/>
    </source>
</evidence>
<dbReference type="Pfam" id="PF01535">
    <property type="entry name" value="PPR"/>
    <property type="match status" value="1"/>
</dbReference>
<feature type="repeat" description="PPR" evidence="3">
    <location>
        <begin position="369"/>
        <end position="403"/>
    </location>
</feature>
<dbReference type="InterPro" id="IPR002885">
    <property type="entry name" value="PPR_rpt"/>
</dbReference>
<dbReference type="PANTHER" id="PTHR47874:SF6">
    <property type="entry name" value="PENTATRICOPEPTIDE REPEAT-CONTAINING PROTEIN"/>
    <property type="match status" value="1"/>
</dbReference>
<evidence type="ECO:0000256" key="1">
    <source>
        <dbReference type="ARBA" id="ARBA00007626"/>
    </source>
</evidence>
<gene>
    <name evidence="4" type="ORF">CCAM_LOCUS17718</name>
</gene>
<accession>A0A484LHK2</accession>
<dbReference type="InterPro" id="IPR011990">
    <property type="entry name" value="TPR-like_helical_dom_sf"/>
</dbReference>
<evidence type="ECO:0008006" key="6">
    <source>
        <dbReference type="Google" id="ProtNLM"/>
    </source>
</evidence>
<dbReference type="Pfam" id="PF13041">
    <property type="entry name" value="PPR_2"/>
    <property type="match status" value="4"/>
</dbReference>
<dbReference type="Gene3D" id="1.25.40.10">
    <property type="entry name" value="Tetratricopeptide repeat domain"/>
    <property type="match status" value="4"/>
</dbReference>
<dbReference type="NCBIfam" id="TIGR00756">
    <property type="entry name" value="PPR"/>
    <property type="match status" value="7"/>
</dbReference>
<name>A0A484LHK2_9ASTE</name>
<dbReference type="EMBL" id="OOIL02001452">
    <property type="protein sequence ID" value="VFQ75942.1"/>
    <property type="molecule type" value="Genomic_DNA"/>
</dbReference>
<dbReference type="InterPro" id="IPR044179">
    <property type="entry name" value="PPR5-like"/>
</dbReference>
<evidence type="ECO:0000256" key="2">
    <source>
        <dbReference type="ARBA" id="ARBA00022737"/>
    </source>
</evidence>
<feature type="repeat" description="PPR" evidence="3">
    <location>
        <begin position="299"/>
        <end position="333"/>
    </location>
</feature>
<feature type="repeat" description="PPR" evidence="3">
    <location>
        <begin position="193"/>
        <end position="227"/>
    </location>
</feature>
<protein>
    <recommendedName>
        <fullName evidence="6">Pentacotripeptide-repeat region of PRORP domain-containing protein</fullName>
    </recommendedName>
</protein>
<evidence type="ECO:0000313" key="4">
    <source>
        <dbReference type="EMBL" id="VFQ75942.1"/>
    </source>
</evidence>
<keyword evidence="2" id="KW-0677">Repeat</keyword>
<feature type="repeat" description="PPR" evidence="3">
    <location>
        <begin position="404"/>
        <end position="438"/>
    </location>
</feature>
<proteinExistence type="inferred from homology"/>
<dbReference type="OrthoDB" id="185373at2759"/>
<dbReference type="PANTHER" id="PTHR47874">
    <property type="entry name" value="EXPRESSED PROTEIN"/>
    <property type="match status" value="1"/>
</dbReference>
<keyword evidence="5" id="KW-1185">Reference proteome</keyword>
<dbReference type="AlphaFoldDB" id="A0A484LHK2"/>
<sequence>MERSVSCSSSSFLPSPVSCSTKFPREFRGQKGIKFFRILAAKLTPEDTSQAVQKGSKKDLSRILRTEAAVKAIEKKANSSKYNNLWPKVVLEALHDAIRENRWESALKIFYLLRKQLWYQPKCRTYARLLAMLGNCRQPNQASLLFEMLRSDGLRPTVDVYTALASAYGLSGLVDEALDIIHDMNSTSDCKPDVFTYSILIKCCMKFQRHEMIDQMLAEMSYLGIQCSNVTYNTIIDGYGKANLFEKMENSLLEMIGSGESLPDIFTLNSVVGAYGNGGNIEKMEKWFDEFQLMGIKPDVMTFNILIKSYGRAMMYEKMGHVLEYMRKRFYMPTIVTYNIIIETFGKAGNIYKMEEFFLEMKHRGVKPNSITYCTLISAYSRVGVVEKVDSIMRQVENSDVLLDTAFFNCAINAYGHAGDMEKMVELFSEMKVKQCRPDNITFATMIKAFNAKGMFEAANDLQRKMLTDNNSAGTKLNQIIA</sequence>
<dbReference type="Proteomes" id="UP000595140">
    <property type="component" value="Unassembled WGS sequence"/>
</dbReference>
<feature type="repeat" description="PPR" evidence="3">
    <location>
        <begin position="264"/>
        <end position="298"/>
    </location>
</feature>
<reference evidence="4 5" key="1">
    <citation type="submission" date="2018-04" db="EMBL/GenBank/DDBJ databases">
        <authorList>
            <person name="Vogel A."/>
        </authorList>
    </citation>
    <scope>NUCLEOTIDE SEQUENCE [LARGE SCALE GENOMIC DNA]</scope>
</reference>
<dbReference type="PROSITE" id="PS51375">
    <property type="entry name" value="PPR"/>
    <property type="match status" value="7"/>
</dbReference>
<feature type="repeat" description="PPR" evidence="3">
    <location>
        <begin position="334"/>
        <end position="368"/>
    </location>
</feature>
<feature type="repeat" description="PPR" evidence="3">
    <location>
        <begin position="228"/>
        <end position="262"/>
    </location>
</feature>
<organism evidence="4 5">
    <name type="scientific">Cuscuta campestris</name>
    <dbReference type="NCBI Taxonomy" id="132261"/>
    <lineage>
        <taxon>Eukaryota</taxon>
        <taxon>Viridiplantae</taxon>
        <taxon>Streptophyta</taxon>
        <taxon>Embryophyta</taxon>
        <taxon>Tracheophyta</taxon>
        <taxon>Spermatophyta</taxon>
        <taxon>Magnoliopsida</taxon>
        <taxon>eudicotyledons</taxon>
        <taxon>Gunneridae</taxon>
        <taxon>Pentapetalae</taxon>
        <taxon>asterids</taxon>
        <taxon>lamiids</taxon>
        <taxon>Solanales</taxon>
        <taxon>Convolvulaceae</taxon>
        <taxon>Cuscuteae</taxon>
        <taxon>Cuscuta</taxon>
        <taxon>Cuscuta subgen. Grammica</taxon>
        <taxon>Cuscuta sect. Cleistogrammica</taxon>
    </lineage>
</organism>
<evidence type="ECO:0000256" key="3">
    <source>
        <dbReference type="PROSITE-ProRule" id="PRU00708"/>
    </source>
</evidence>
<comment type="similarity">
    <text evidence="1">Belongs to the PPR family. P subfamily.</text>
</comment>